<gene>
    <name evidence="3" type="ORF">PR018_25195</name>
</gene>
<reference evidence="3" key="1">
    <citation type="journal article" date="2019" name="Phytopathology">
        <title>A Novel Group of Rhizobium tumorigenes-Like Agrobacteria Associated with Crown Gall Disease of Rhododendron and Blueberry.</title>
        <authorList>
            <person name="Kuzmanovic N."/>
            <person name="Behrens P."/>
            <person name="Idczak E."/>
            <person name="Wagner S."/>
            <person name="Gotz M."/>
            <person name="Sproer C."/>
            <person name="Bunk B."/>
            <person name="Overmann J."/>
            <person name="Smalla K."/>
        </authorList>
    </citation>
    <scope>NUCLEOTIDE SEQUENCE</scope>
    <source>
        <strain evidence="3">Rho-6.2</strain>
    </source>
</reference>
<evidence type="ECO:0000313" key="3">
    <source>
        <dbReference type="EMBL" id="WFS26323.1"/>
    </source>
</evidence>
<dbReference type="InterPro" id="IPR000326">
    <property type="entry name" value="PAP2/HPO"/>
</dbReference>
<feature type="transmembrane region" description="Helical" evidence="1">
    <location>
        <begin position="79"/>
        <end position="108"/>
    </location>
</feature>
<keyword evidence="4" id="KW-1185">Reference proteome</keyword>
<dbReference type="PANTHER" id="PTHR14969">
    <property type="entry name" value="SPHINGOSINE-1-PHOSPHATE PHOSPHOHYDROLASE"/>
    <property type="match status" value="1"/>
</dbReference>
<feature type="transmembrane region" description="Helical" evidence="1">
    <location>
        <begin position="188"/>
        <end position="207"/>
    </location>
</feature>
<feature type="transmembrane region" description="Helical" evidence="1">
    <location>
        <begin position="213"/>
        <end position="231"/>
    </location>
</feature>
<dbReference type="InterPro" id="IPR036938">
    <property type="entry name" value="PAP2/HPO_sf"/>
</dbReference>
<dbReference type="SUPFAM" id="SSF48317">
    <property type="entry name" value="Acid phosphatase/Vanadium-dependent haloperoxidase"/>
    <property type="match status" value="1"/>
</dbReference>
<keyword evidence="1" id="KW-0472">Membrane</keyword>
<dbReference type="Pfam" id="PF01569">
    <property type="entry name" value="PAP2"/>
    <property type="match status" value="1"/>
</dbReference>
<feature type="transmembrane region" description="Helical" evidence="1">
    <location>
        <begin position="115"/>
        <end position="136"/>
    </location>
</feature>
<dbReference type="CDD" id="cd03392">
    <property type="entry name" value="PAP2_like_2"/>
    <property type="match status" value="1"/>
</dbReference>
<evidence type="ECO:0000256" key="1">
    <source>
        <dbReference type="SAM" id="Phobius"/>
    </source>
</evidence>
<feature type="domain" description="Phosphatidic acid phosphatase type 2/haloperoxidase" evidence="2">
    <location>
        <begin position="115"/>
        <end position="228"/>
    </location>
</feature>
<accession>A0ABY8IRF6</accession>
<reference evidence="3" key="2">
    <citation type="journal article" date="2023" name="MicrobiologyOpen">
        <title>Genomics of the tumorigenes clade of the family Rhizobiaceae and description of Rhizobium rhododendri sp. nov.</title>
        <authorList>
            <person name="Kuzmanovic N."/>
            <person name="diCenzo G.C."/>
            <person name="Bunk B."/>
            <person name="Sproeer C."/>
            <person name="Fruehling A."/>
            <person name="Neumann-Schaal M."/>
            <person name="Overmann J."/>
            <person name="Smalla K."/>
        </authorList>
    </citation>
    <scope>NUCLEOTIDE SEQUENCE</scope>
    <source>
        <strain evidence="3">Rho-6.2</strain>
        <plasmid evidence="3">pTi6.2</plasmid>
    </source>
</reference>
<dbReference type="Gene3D" id="1.20.144.10">
    <property type="entry name" value="Phosphatidic acid phosphatase type 2/haloperoxidase"/>
    <property type="match status" value="2"/>
</dbReference>
<evidence type="ECO:0000313" key="4">
    <source>
        <dbReference type="Proteomes" id="UP000318939"/>
    </source>
</evidence>
<keyword evidence="1" id="KW-0812">Transmembrane</keyword>
<dbReference type="SMART" id="SM00014">
    <property type="entry name" value="acidPPc"/>
    <property type="match status" value="1"/>
</dbReference>
<name>A0ABY8IRF6_9HYPH</name>
<dbReference type="RefSeq" id="WP_142832141.1">
    <property type="nucleotide sequence ID" value="NZ_CP117269.1"/>
</dbReference>
<evidence type="ECO:0000259" key="2">
    <source>
        <dbReference type="SMART" id="SM00014"/>
    </source>
</evidence>
<dbReference type="PANTHER" id="PTHR14969:SF13">
    <property type="entry name" value="AT30094P"/>
    <property type="match status" value="1"/>
</dbReference>
<keyword evidence="1" id="KW-1133">Transmembrane helix</keyword>
<proteinExistence type="predicted"/>
<organism evidence="3 4">
    <name type="scientific">Rhizobium rhododendri</name>
    <dbReference type="NCBI Taxonomy" id="2506430"/>
    <lineage>
        <taxon>Bacteria</taxon>
        <taxon>Pseudomonadati</taxon>
        <taxon>Pseudomonadota</taxon>
        <taxon>Alphaproteobacteria</taxon>
        <taxon>Hyphomicrobiales</taxon>
        <taxon>Rhizobiaceae</taxon>
        <taxon>Rhizobium/Agrobacterium group</taxon>
        <taxon>Rhizobium</taxon>
    </lineage>
</organism>
<dbReference type="EMBL" id="CP117269">
    <property type="protein sequence ID" value="WFS26323.1"/>
    <property type="molecule type" value="Genomic_DNA"/>
</dbReference>
<keyword evidence="3" id="KW-0614">Plasmid</keyword>
<sequence>MFVVAHRHQGLEMISSSDQREKSGTALRIARTSIAIGSLLFVSLTVAVLNAWTERFDHDVLLAIRHRDDTSMPLGPSSLVHIFIAITDLGSSIALGIIAAAIAGYLFIVGKRSDAVFLLFSVIGAWCLFNIIKLAVGRPRPDIGLHLVTASGFSFPSGHATDSSATYLALALLFAATQSSSRLRACGYALALVMIALIGSSRVYLGVHYPIDVVAGWCCGLVWVLVCWLVTKRLTLARSRG</sequence>
<feature type="transmembrane region" description="Helical" evidence="1">
    <location>
        <begin position="156"/>
        <end position="176"/>
    </location>
</feature>
<feature type="transmembrane region" description="Helical" evidence="1">
    <location>
        <begin position="29"/>
        <end position="52"/>
    </location>
</feature>
<dbReference type="Proteomes" id="UP000318939">
    <property type="component" value="Plasmid pTi6.2"/>
</dbReference>
<protein>
    <submittedName>
        <fullName evidence="3">Phosphatase PAP2 family protein</fullName>
    </submittedName>
</protein>
<geneLocation type="plasmid" evidence="3 4">
    <name>pTi6.2</name>
</geneLocation>